<comment type="caution">
    <text evidence="2">The sequence shown here is derived from an EMBL/GenBank/DDBJ whole genome shotgun (WGS) entry which is preliminary data.</text>
</comment>
<accession>A0A1Q8YG92</accession>
<keyword evidence="3" id="KW-1185">Reference proteome</keyword>
<proteinExistence type="predicted"/>
<sequence>MLRPPACPSCKTVMTAHSLPSVAGGQVEIDLCFSCRGLWFDPMENLKLSPAAVVELFKVLHAHRHEGVTALAQKLACPRCNRVLVQGFDVVKSGRYITQRCPQRHGRFSTFSAFMIEKGFVRQLTALEIDDMAQRLGVINCSNCGAPVDLRKDQACPHCRSALSLLDPQAVERALVGYESAARASEGVKLPQLADALVMLERDRVQAACEAKTHQTGRLTWPDGRAQGAVDLWAAGLSLVWKVLK</sequence>
<reference evidence="2 3" key="1">
    <citation type="submission" date="2017-01" db="EMBL/GenBank/DDBJ databases">
        <title>Genome sequence of Rhodoferax antarcticus ANT.BR, a psychrophilic purple nonsulfur bacterium from an Antarctic microbial mat.</title>
        <authorList>
            <person name="Baker J."/>
            <person name="Riester C."/>
            <person name="Skinner B."/>
            <person name="Newell A."/>
            <person name="Swingley W."/>
            <person name="Madigan M."/>
            <person name="Jung D."/>
            <person name="Asao M."/>
            <person name="Chen M."/>
            <person name="Loughlin P."/>
            <person name="Pan H."/>
            <person name="Lin S."/>
            <person name="Li N."/>
            <person name="Shaw J."/>
            <person name="Prado M."/>
            <person name="Sherman C."/>
            <person name="Li X."/>
            <person name="Tang J."/>
            <person name="Blankenship R."/>
            <person name="Zhao T."/>
            <person name="Touchman J."/>
            <person name="Sattley M."/>
        </authorList>
    </citation>
    <scope>NUCLEOTIDE SEQUENCE [LARGE SCALE GENOMIC DNA]</scope>
    <source>
        <strain evidence="2 3">ANT.BR</strain>
    </source>
</reference>
<organism evidence="2 3">
    <name type="scientific">Rhodoferax antarcticus ANT.BR</name>
    <dbReference type="NCBI Taxonomy" id="1111071"/>
    <lineage>
        <taxon>Bacteria</taxon>
        <taxon>Pseudomonadati</taxon>
        <taxon>Pseudomonadota</taxon>
        <taxon>Betaproteobacteria</taxon>
        <taxon>Burkholderiales</taxon>
        <taxon>Comamonadaceae</taxon>
        <taxon>Rhodoferax</taxon>
    </lineage>
</organism>
<dbReference type="STRING" id="81479.RA876_03260"/>
<evidence type="ECO:0000313" key="3">
    <source>
        <dbReference type="Proteomes" id="UP000185911"/>
    </source>
</evidence>
<dbReference type="AlphaFoldDB" id="A0A1Q8YG92"/>
<name>A0A1Q8YG92_9BURK</name>
<evidence type="ECO:0000313" key="2">
    <source>
        <dbReference type="EMBL" id="OLP07023.1"/>
    </source>
</evidence>
<dbReference type="RefSeq" id="WP_075586280.1">
    <property type="nucleotide sequence ID" value="NZ_MSYM01000011.1"/>
</dbReference>
<dbReference type="Pfam" id="PF13453">
    <property type="entry name" value="Zn_ribbon_TFIIB"/>
    <property type="match status" value="1"/>
</dbReference>
<dbReference type="Proteomes" id="UP000185911">
    <property type="component" value="Unassembled WGS sequence"/>
</dbReference>
<dbReference type="EMBL" id="MSYM01000011">
    <property type="protein sequence ID" value="OLP07023.1"/>
    <property type="molecule type" value="Genomic_DNA"/>
</dbReference>
<gene>
    <name evidence="2" type="ORF">BLL52_1774</name>
</gene>
<dbReference type="InterPro" id="IPR027392">
    <property type="entry name" value="TF_Znf"/>
</dbReference>
<protein>
    <recommendedName>
        <fullName evidence="1">Transcription factor zinc-finger domain-containing protein</fullName>
    </recommendedName>
</protein>
<evidence type="ECO:0000259" key="1">
    <source>
        <dbReference type="Pfam" id="PF13453"/>
    </source>
</evidence>
<feature type="domain" description="Transcription factor zinc-finger" evidence="1">
    <location>
        <begin position="7"/>
        <end position="46"/>
    </location>
</feature>